<organism evidence="1 2">
    <name type="scientific">Portunus trituberculatus</name>
    <name type="common">Swimming crab</name>
    <name type="synonym">Neptunus trituberculatus</name>
    <dbReference type="NCBI Taxonomy" id="210409"/>
    <lineage>
        <taxon>Eukaryota</taxon>
        <taxon>Metazoa</taxon>
        <taxon>Ecdysozoa</taxon>
        <taxon>Arthropoda</taxon>
        <taxon>Crustacea</taxon>
        <taxon>Multicrustacea</taxon>
        <taxon>Malacostraca</taxon>
        <taxon>Eumalacostraca</taxon>
        <taxon>Eucarida</taxon>
        <taxon>Decapoda</taxon>
        <taxon>Pleocyemata</taxon>
        <taxon>Brachyura</taxon>
        <taxon>Eubrachyura</taxon>
        <taxon>Portunoidea</taxon>
        <taxon>Portunidae</taxon>
        <taxon>Portuninae</taxon>
        <taxon>Portunus</taxon>
    </lineage>
</organism>
<protein>
    <submittedName>
        <fullName evidence="1">Uncharacterized protein</fullName>
    </submittedName>
</protein>
<dbReference type="EMBL" id="VSRR010012126">
    <property type="protein sequence ID" value="MPC54128.1"/>
    <property type="molecule type" value="Genomic_DNA"/>
</dbReference>
<gene>
    <name evidence="1" type="ORF">E2C01_048035</name>
</gene>
<proteinExistence type="predicted"/>
<sequence>MCCLSSPLPLTLGCPESVDLLPSAEAVGALVCHGVFLHAVRRLHQRGHNFTTNTTPLSSSCAWRGRKQQEKMAGGAEPFAIYLAIQG</sequence>
<comment type="caution">
    <text evidence="1">The sequence shown here is derived from an EMBL/GenBank/DDBJ whole genome shotgun (WGS) entry which is preliminary data.</text>
</comment>
<keyword evidence="2" id="KW-1185">Reference proteome</keyword>
<evidence type="ECO:0000313" key="2">
    <source>
        <dbReference type="Proteomes" id="UP000324222"/>
    </source>
</evidence>
<accession>A0A5B7GAG2</accession>
<evidence type="ECO:0000313" key="1">
    <source>
        <dbReference type="EMBL" id="MPC54128.1"/>
    </source>
</evidence>
<name>A0A5B7GAG2_PORTR</name>
<dbReference type="AlphaFoldDB" id="A0A5B7GAG2"/>
<dbReference type="Proteomes" id="UP000324222">
    <property type="component" value="Unassembled WGS sequence"/>
</dbReference>
<reference evidence="1 2" key="1">
    <citation type="submission" date="2019-05" db="EMBL/GenBank/DDBJ databases">
        <title>Another draft genome of Portunus trituberculatus and its Hox gene families provides insights of decapod evolution.</title>
        <authorList>
            <person name="Jeong J.-H."/>
            <person name="Song I."/>
            <person name="Kim S."/>
            <person name="Choi T."/>
            <person name="Kim D."/>
            <person name="Ryu S."/>
            <person name="Kim W."/>
        </authorList>
    </citation>
    <scope>NUCLEOTIDE SEQUENCE [LARGE SCALE GENOMIC DNA]</scope>
    <source>
        <tissue evidence="1">Muscle</tissue>
    </source>
</reference>